<dbReference type="EMBL" id="HACA01024076">
    <property type="protein sequence ID" value="CDW41437.1"/>
    <property type="molecule type" value="Transcribed_RNA"/>
</dbReference>
<evidence type="ECO:0000313" key="1">
    <source>
        <dbReference type="EMBL" id="CDW41437.1"/>
    </source>
</evidence>
<dbReference type="AlphaFoldDB" id="A0A0K2UU77"/>
<protein>
    <submittedName>
        <fullName evidence="1">Uncharacterized protein</fullName>
    </submittedName>
</protein>
<name>A0A0K2UU77_LEPSM</name>
<accession>A0A0K2UU77</accession>
<sequence length="32" mass="3928">MSRQGNKYKQISFLIYKRYGQELFRCRSSILL</sequence>
<organism evidence="1">
    <name type="scientific">Lepeophtheirus salmonis</name>
    <name type="common">Salmon louse</name>
    <name type="synonym">Caligus salmonis</name>
    <dbReference type="NCBI Taxonomy" id="72036"/>
    <lineage>
        <taxon>Eukaryota</taxon>
        <taxon>Metazoa</taxon>
        <taxon>Ecdysozoa</taxon>
        <taxon>Arthropoda</taxon>
        <taxon>Crustacea</taxon>
        <taxon>Multicrustacea</taxon>
        <taxon>Hexanauplia</taxon>
        <taxon>Copepoda</taxon>
        <taxon>Siphonostomatoida</taxon>
        <taxon>Caligidae</taxon>
        <taxon>Lepeophtheirus</taxon>
    </lineage>
</organism>
<reference evidence="1" key="1">
    <citation type="submission" date="2014-05" db="EMBL/GenBank/DDBJ databases">
        <authorList>
            <person name="Chronopoulou M."/>
        </authorList>
    </citation>
    <scope>NUCLEOTIDE SEQUENCE</scope>
    <source>
        <tissue evidence="1">Whole organism</tissue>
    </source>
</reference>
<proteinExistence type="predicted"/>